<dbReference type="EMBL" id="ML995152">
    <property type="protein sequence ID" value="KAF2174372.1"/>
    <property type="molecule type" value="Genomic_DNA"/>
</dbReference>
<proteinExistence type="predicted"/>
<evidence type="ECO:0000313" key="3">
    <source>
        <dbReference type="Proteomes" id="UP000800200"/>
    </source>
</evidence>
<evidence type="ECO:0000313" key="2">
    <source>
        <dbReference type="EMBL" id="KAF2174372.1"/>
    </source>
</evidence>
<name>A0A6A6D7Z3_9PEZI</name>
<keyword evidence="3" id="KW-1185">Reference proteome</keyword>
<dbReference type="OrthoDB" id="4772757at2759"/>
<protein>
    <submittedName>
        <fullName evidence="2">Uncharacterized protein</fullName>
    </submittedName>
</protein>
<dbReference type="PROSITE" id="PS50297">
    <property type="entry name" value="ANK_REP_REGION"/>
    <property type="match status" value="1"/>
</dbReference>
<feature type="non-terminal residue" evidence="2">
    <location>
        <position position="1"/>
    </location>
</feature>
<organism evidence="2 3">
    <name type="scientific">Zopfia rhizophila CBS 207.26</name>
    <dbReference type="NCBI Taxonomy" id="1314779"/>
    <lineage>
        <taxon>Eukaryota</taxon>
        <taxon>Fungi</taxon>
        <taxon>Dikarya</taxon>
        <taxon>Ascomycota</taxon>
        <taxon>Pezizomycotina</taxon>
        <taxon>Dothideomycetes</taxon>
        <taxon>Dothideomycetes incertae sedis</taxon>
        <taxon>Zopfiaceae</taxon>
        <taxon>Zopfia</taxon>
    </lineage>
</organism>
<feature type="repeat" description="ANK" evidence="1">
    <location>
        <begin position="30"/>
        <end position="59"/>
    </location>
</feature>
<evidence type="ECO:0000256" key="1">
    <source>
        <dbReference type="PROSITE-ProRule" id="PRU00023"/>
    </source>
</evidence>
<dbReference type="Gene3D" id="1.25.40.20">
    <property type="entry name" value="Ankyrin repeat-containing domain"/>
    <property type="match status" value="1"/>
</dbReference>
<accession>A0A6A6D7Z3</accession>
<dbReference type="SUPFAM" id="SSF48403">
    <property type="entry name" value="Ankyrin repeat"/>
    <property type="match status" value="1"/>
</dbReference>
<dbReference type="InterPro" id="IPR002110">
    <property type="entry name" value="Ankyrin_rpt"/>
</dbReference>
<dbReference type="Proteomes" id="UP000800200">
    <property type="component" value="Unassembled WGS sequence"/>
</dbReference>
<sequence length="59" mass="6322">ATSSKGHDMIVEILLAYDATVKVSSRCYRSDADALQASLSEGHNKIVEMLLTKGVNANV</sequence>
<gene>
    <name evidence="2" type="ORF">K469DRAFT_614744</name>
</gene>
<keyword evidence="1" id="KW-0040">ANK repeat</keyword>
<dbReference type="InterPro" id="IPR036770">
    <property type="entry name" value="Ankyrin_rpt-contain_sf"/>
</dbReference>
<dbReference type="PROSITE" id="PS50088">
    <property type="entry name" value="ANK_REPEAT"/>
    <property type="match status" value="1"/>
</dbReference>
<reference evidence="2" key="1">
    <citation type="journal article" date="2020" name="Stud. Mycol.">
        <title>101 Dothideomycetes genomes: a test case for predicting lifestyles and emergence of pathogens.</title>
        <authorList>
            <person name="Haridas S."/>
            <person name="Albert R."/>
            <person name="Binder M."/>
            <person name="Bloem J."/>
            <person name="Labutti K."/>
            <person name="Salamov A."/>
            <person name="Andreopoulos B."/>
            <person name="Baker S."/>
            <person name="Barry K."/>
            <person name="Bills G."/>
            <person name="Bluhm B."/>
            <person name="Cannon C."/>
            <person name="Castanera R."/>
            <person name="Culley D."/>
            <person name="Daum C."/>
            <person name="Ezra D."/>
            <person name="Gonzalez J."/>
            <person name="Henrissat B."/>
            <person name="Kuo A."/>
            <person name="Liang C."/>
            <person name="Lipzen A."/>
            <person name="Lutzoni F."/>
            <person name="Magnuson J."/>
            <person name="Mondo S."/>
            <person name="Nolan M."/>
            <person name="Ohm R."/>
            <person name="Pangilinan J."/>
            <person name="Park H.-J."/>
            <person name="Ramirez L."/>
            <person name="Alfaro M."/>
            <person name="Sun H."/>
            <person name="Tritt A."/>
            <person name="Yoshinaga Y."/>
            <person name="Zwiers L.-H."/>
            <person name="Turgeon B."/>
            <person name="Goodwin S."/>
            <person name="Spatafora J."/>
            <person name="Crous P."/>
            <person name="Grigoriev I."/>
        </authorList>
    </citation>
    <scope>NUCLEOTIDE SEQUENCE</scope>
    <source>
        <strain evidence="2">CBS 207.26</strain>
    </source>
</reference>
<dbReference type="AlphaFoldDB" id="A0A6A6D7Z3"/>